<dbReference type="Pfam" id="PF00015">
    <property type="entry name" value="MCPsignal"/>
    <property type="match status" value="1"/>
</dbReference>
<dbReference type="Pfam" id="PF02743">
    <property type="entry name" value="dCache_1"/>
    <property type="match status" value="1"/>
</dbReference>
<dbReference type="InterPro" id="IPR003660">
    <property type="entry name" value="HAMP_dom"/>
</dbReference>
<dbReference type="SMART" id="SM00304">
    <property type="entry name" value="HAMP"/>
    <property type="match status" value="1"/>
</dbReference>
<dbReference type="CDD" id="cd12912">
    <property type="entry name" value="PDC2_MCP_like"/>
    <property type="match status" value="1"/>
</dbReference>
<comment type="subcellular location">
    <subcellularLocation>
        <location evidence="1">Cell membrane</location>
        <topology evidence="1">Multi-pass membrane protein</topology>
    </subcellularLocation>
</comment>
<evidence type="ECO:0000313" key="15">
    <source>
        <dbReference type="Proteomes" id="UP000664654"/>
    </source>
</evidence>
<dbReference type="Gene3D" id="3.30.450.20">
    <property type="entry name" value="PAS domain"/>
    <property type="match status" value="2"/>
</dbReference>
<dbReference type="CDD" id="cd11386">
    <property type="entry name" value="MCP_signal"/>
    <property type="match status" value="1"/>
</dbReference>
<feature type="domain" description="HAMP" evidence="13">
    <location>
        <begin position="334"/>
        <end position="388"/>
    </location>
</feature>
<evidence type="ECO:0000256" key="3">
    <source>
        <dbReference type="ARBA" id="ARBA00022500"/>
    </source>
</evidence>
<dbReference type="PANTHER" id="PTHR32089:SF119">
    <property type="entry name" value="METHYL-ACCEPTING CHEMOTAXIS PROTEIN CTPL"/>
    <property type="match status" value="1"/>
</dbReference>
<dbReference type="InterPro" id="IPR033479">
    <property type="entry name" value="dCache_1"/>
</dbReference>
<dbReference type="RefSeq" id="WP_206573650.1">
    <property type="nucleotide sequence ID" value="NZ_JAFKCV010000004.1"/>
</dbReference>
<dbReference type="FunFam" id="1.10.287.950:FF:000001">
    <property type="entry name" value="Methyl-accepting chemotaxis sensory transducer"/>
    <property type="match status" value="1"/>
</dbReference>
<dbReference type="PROSITE" id="PS50111">
    <property type="entry name" value="CHEMOTAXIS_TRANSDUC_2"/>
    <property type="match status" value="1"/>
</dbReference>
<feature type="domain" description="Methyl-accepting transducer" evidence="12">
    <location>
        <begin position="393"/>
        <end position="629"/>
    </location>
</feature>
<comment type="similarity">
    <text evidence="8">Belongs to the methyl-accepting chemotaxis (MCP) protein family.</text>
</comment>
<keyword evidence="3" id="KW-0145">Chemotaxis</keyword>
<dbReference type="SUPFAM" id="SSF58104">
    <property type="entry name" value="Methyl-accepting chemotaxis protein (MCP) signaling domain"/>
    <property type="match status" value="1"/>
</dbReference>
<sequence>MWNNKSLSQRLILASVLCVAFLFTLYGIWQVRQVQGETQQQVESDIQSLVKLNASRILGFFNAKGQIIHSVFASPQVLDWFEAYDDRGGVIAGNPQYQAVKQYFRFFSDKDKAIKSVFFGSANTFEYFDLDGRYEGDPNYYTNKRPWWSEAQDKGRLYVSDPAVDANDGSISATVKTPVTRDGRFLGIGGMDILITTIGEQLLSQIKYQGVGNAFLVTDKGVLVYFPGFSDKFPPGSDMEDVDSKFADSSGFAELKQLTSGQPNGQASLTWKGEQYQVIFAPVASDYPHMNWKLGFMVPESVVTDPVWQATTSTSLYLLIMLVIIAIAMAAIIRPIVKPLSSMLAAMRDISRGEGDLTKRIEVKRQDEIGQLAAEFNGFIGKIQELVRQTMDITSEVGKATETVSRITEHNVRLVNNEKTEIETVAEASQEMAQTSRDVAASTEQAMEVSDLTRQRMADGSGVVRSAVVGIERLSEEISRSAEVVSALEKETETIGSVLEVINNITEQTNLLALNAAIEAARAGEQGRGFAVVADEVRTLASRTHESTRSIQEIIEKLQATAKQASSAMQGSNSQADQGVEQVGQIQQVLDQALTDIERIQEQMHSIAAANSQQAQIAEEVARNVSHVRELADESVNESQDVEQSILQLKQLSSGLDKVLKQFRV</sequence>
<keyword evidence="2" id="KW-1003">Cell membrane</keyword>
<dbReference type="Proteomes" id="UP000664654">
    <property type="component" value="Unassembled WGS sequence"/>
</dbReference>
<dbReference type="PANTHER" id="PTHR32089">
    <property type="entry name" value="METHYL-ACCEPTING CHEMOTAXIS PROTEIN MCPB"/>
    <property type="match status" value="1"/>
</dbReference>
<evidence type="ECO:0000259" key="13">
    <source>
        <dbReference type="PROSITE" id="PS50885"/>
    </source>
</evidence>
<comment type="caution">
    <text evidence="14">The sequence shown here is derived from an EMBL/GenBank/DDBJ whole genome shotgun (WGS) entry which is preliminary data.</text>
</comment>
<feature type="coiled-coil region" evidence="10">
    <location>
        <begin position="555"/>
        <end position="603"/>
    </location>
</feature>
<evidence type="ECO:0000256" key="1">
    <source>
        <dbReference type="ARBA" id="ARBA00004651"/>
    </source>
</evidence>
<evidence type="ECO:0000313" key="14">
    <source>
        <dbReference type="EMBL" id="MBN7825547.1"/>
    </source>
</evidence>
<keyword evidence="5 11" id="KW-1133">Transmembrane helix</keyword>
<protein>
    <submittedName>
        <fullName evidence="14">Methyl-accepting chemotaxis protein</fullName>
    </submittedName>
</protein>
<dbReference type="Gene3D" id="1.10.287.950">
    <property type="entry name" value="Methyl-accepting chemotaxis protein"/>
    <property type="match status" value="1"/>
</dbReference>
<gene>
    <name evidence="14" type="ORF">J0A66_09965</name>
</gene>
<keyword evidence="4 11" id="KW-0812">Transmembrane</keyword>
<evidence type="ECO:0000256" key="8">
    <source>
        <dbReference type="ARBA" id="ARBA00029447"/>
    </source>
</evidence>
<dbReference type="GO" id="GO:0005886">
    <property type="term" value="C:plasma membrane"/>
    <property type="evidence" value="ECO:0007669"/>
    <property type="project" value="UniProtKB-SubCell"/>
</dbReference>
<reference evidence="14" key="1">
    <citation type="submission" date="2021-03" db="EMBL/GenBank/DDBJ databases">
        <title>novel species isolated from a fishpond in China.</title>
        <authorList>
            <person name="Lu H."/>
            <person name="Cai Z."/>
        </authorList>
    </citation>
    <scope>NUCLEOTIDE SEQUENCE</scope>
    <source>
        <strain evidence="14">JCM 30855</strain>
    </source>
</reference>
<dbReference type="GO" id="GO:0006935">
    <property type="term" value="P:chemotaxis"/>
    <property type="evidence" value="ECO:0007669"/>
    <property type="project" value="UniProtKB-KW"/>
</dbReference>
<dbReference type="SMART" id="SM00283">
    <property type="entry name" value="MA"/>
    <property type="match status" value="1"/>
</dbReference>
<dbReference type="CDD" id="cd06225">
    <property type="entry name" value="HAMP"/>
    <property type="match status" value="1"/>
</dbReference>
<name>A0A939DMU3_9ALTE</name>
<dbReference type="Gene3D" id="1.10.8.500">
    <property type="entry name" value="HAMP domain in histidine kinase"/>
    <property type="match status" value="1"/>
</dbReference>
<keyword evidence="15" id="KW-1185">Reference proteome</keyword>
<evidence type="ECO:0000256" key="5">
    <source>
        <dbReference type="ARBA" id="ARBA00022989"/>
    </source>
</evidence>
<dbReference type="Pfam" id="PF00672">
    <property type="entry name" value="HAMP"/>
    <property type="match status" value="1"/>
</dbReference>
<dbReference type="EMBL" id="JAFKCV010000004">
    <property type="protein sequence ID" value="MBN7825547.1"/>
    <property type="molecule type" value="Genomic_DNA"/>
</dbReference>
<evidence type="ECO:0000256" key="2">
    <source>
        <dbReference type="ARBA" id="ARBA00022475"/>
    </source>
</evidence>
<feature type="transmembrane region" description="Helical" evidence="11">
    <location>
        <begin position="316"/>
        <end position="337"/>
    </location>
</feature>
<evidence type="ECO:0000259" key="12">
    <source>
        <dbReference type="PROSITE" id="PS50111"/>
    </source>
</evidence>
<evidence type="ECO:0000256" key="10">
    <source>
        <dbReference type="SAM" id="Coils"/>
    </source>
</evidence>
<evidence type="ECO:0000256" key="9">
    <source>
        <dbReference type="PROSITE-ProRule" id="PRU00284"/>
    </source>
</evidence>
<keyword evidence="7 9" id="KW-0807">Transducer</keyword>
<keyword evidence="6 11" id="KW-0472">Membrane</keyword>
<dbReference type="GO" id="GO:0007165">
    <property type="term" value="P:signal transduction"/>
    <property type="evidence" value="ECO:0007669"/>
    <property type="project" value="UniProtKB-KW"/>
</dbReference>
<evidence type="ECO:0000256" key="6">
    <source>
        <dbReference type="ARBA" id="ARBA00023136"/>
    </source>
</evidence>
<dbReference type="AlphaFoldDB" id="A0A939DMU3"/>
<proteinExistence type="inferred from homology"/>
<evidence type="ECO:0000256" key="11">
    <source>
        <dbReference type="SAM" id="Phobius"/>
    </source>
</evidence>
<evidence type="ECO:0000256" key="7">
    <source>
        <dbReference type="ARBA" id="ARBA00023224"/>
    </source>
</evidence>
<keyword evidence="10" id="KW-0175">Coiled coil</keyword>
<evidence type="ECO:0000256" key="4">
    <source>
        <dbReference type="ARBA" id="ARBA00022692"/>
    </source>
</evidence>
<dbReference type="InterPro" id="IPR004089">
    <property type="entry name" value="MCPsignal_dom"/>
</dbReference>
<accession>A0A939DMU3</accession>
<dbReference type="PROSITE" id="PS50885">
    <property type="entry name" value="HAMP"/>
    <property type="match status" value="1"/>
</dbReference>
<organism evidence="14 15">
    <name type="scientific">Bowmanella dokdonensis</name>
    <dbReference type="NCBI Taxonomy" id="751969"/>
    <lineage>
        <taxon>Bacteria</taxon>
        <taxon>Pseudomonadati</taxon>
        <taxon>Pseudomonadota</taxon>
        <taxon>Gammaproteobacteria</taxon>
        <taxon>Alteromonadales</taxon>
        <taxon>Alteromonadaceae</taxon>
        <taxon>Bowmanella</taxon>
    </lineage>
</organism>